<evidence type="ECO:0000259" key="8">
    <source>
        <dbReference type="Pfam" id="PF08281"/>
    </source>
</evidence>
<dbReference type="NCBIfam" id="TIGR02937">
    <property type="entry name" value="sigma70-ECF"/>
    <property type="match status" value="1"/>
</dbReference>
<reference evidence="9 10" key="1">
    <citation type="submission" date="2017-03" db="EMBL/GenBank/DDBJ databases">
        <title>Genomic insights into Mycobacterium simiae human colonization.</title>
        <authorList>
            <person name="Steffani J.L."/>
            <person name="Brunck M.E."/>
            <person name="Cruz E."/>
            <person name="Montiel R."/>
            <person name="Barona F."/>
        </authorList>
    </citation>
    <scope>NUCLEOTIDE SEQUENCE [LARGE SCALE GENOMIC DNA]</scope>
    <source>
        <strain evidence="9 10">MsiGto</strain>
    </source>
</reference>
<dbReference type="EMBL" id="MZZM01000042">
    <property type="protein sequence ID" value="ORJ52993.1"/>
    <property type="molecule type" value="Genomic_DNA"/>
</dbReference>
<dbReference type="AlphaFoldDB" id="A0A1X0XJF6"/>
<gene>
    <name evidence="9" type="ORF">B5M45_29715</name>
</gene>
<comment type="similarity">
    <text evidence="1">Belongs to the sigma-70 factor family. ECF subfamily.</text>
</comment>
<keyword evidence="2" id="KW-0805">Transcription regulation</keyword>
<dbReference type="Pfam" id="PF04542">
    <property type="entry name" value="Sigma70_r2"/>
    <property type="match status" value="1"/>
</dbReference>
<evidence type="ECO:0000256" key="1">
    <source>
        <dbReference type="ARBA" id="ARBA00010641"/>
    </source>
</evidence>
<dbReference type="GO" id="GO:0006352">
    <property type="term" value="P:DNA-templated transcription initiation"/>
    <property type="evidence" value="ECO:0007669"/>
    <property type="project" value="InterPro"/>
</dbReference>
<evidence type="ECO:0000313" key="10">
    <source>
        <dbReference type="Proteomes" id="UP000193040"/>
    </source>
</evidence>
<keyword evidence="5" id="KW-0804">Transcription</keyword>
<dbReference type="GO" id="GO:0016987">
    <property type="term" value="F:sigma factor activity"/>
    <property type="evidence" value="ECO:0007669"/>
    <property type="project" value="UniProtKB-KW"/>
</dbReference>
<evidence type="ECO:0000256" key="5">
    <source>
        <dbReference type="ARBA" id="ARBA00023163"/>
    </source>
</evidence>
<dbReference type="Proteomes" id="UP000193040">
    <property type="component" value="Unassembled WGS sequence"/>
</dbReference>
<dbReference type="RefSeq" id="WP_084953980.1">
    <property type="nucleotide sequence ID" value="NZ_MZZM01000042.1"/>
</dbReference>
<dbReference type="PANTHER" id="PTHR43133:SF53">
    <property type="entry name" value="ECF RNA POLYMERASE SIGMA-E FACTOR"/>
    <property type="match status" value="1"/>
</dbReference>
<dbReference type="InterPro" id="IPR013249">
    <property type="entry name" value="RNA_pol_sigma70_r4_t2"/>
</dbReference>
<evidence type="ECO:0000256" key="2">
    <source>
        <dbReference type="ARBA" id="ARBA00023015"/>
    </source>
</evidence>
<feature type="domain" description="RNA polymerase sigma factor 70 region 4 type 2" evidence="8">
    <location>
        <begin position="148"/>
        <end position="193"/>
    </location>
</feature>
<dbReference type="InterPro" id="IPR007627">
    <property type="entry name" value="RNA_pol_sigma70_r2"/>
</dbReference>
<dbReference type="Pfam" id="PF08281">
    <property type="entry name" value="Sigma70_r4_2"/>
    <property type="match status" value="1"/>
</dbReference>
<dbReference type="GO" id="GO:0003677">
    <property type="term" value="F:DNA binding"/>
    <property type="evidence" value="ECO:0007669"/>
    <property type="project" value="UniProtKB-KW"/>
</dbReference>
<feature type="domain" description="RNA polymerase sigma-70 region 2" evidence="7">
    <location>
        <begin position="27"/>
        <end position="88"/>
    </location>
</feature>
<feature type="region of interest" description="Disordered" evidence="6">
    <location>
        <begin position="92"/>
        <end position="121"/>
    </location>
</feature>
<evidence type="ECO:0000256" key="4">
    <source>
        <dbReference type="ARBA" id="ARBA00023125"/>
    </source>
</evidence>
<dbReference type="PANTHER" id="PTHR43133">
    <property type="entry name" value="RNA POLYMERASE ECF-TYPE SIGMA FACTO"/>
    <property type="match status" value="1"/>
</dbReference>
<feature type="compositionally biased region" description="Basic and acidic residues" evidence="6">
    <location>
        <begin position="92"/>
        <end position="112"/>
    </location>
</feature>
<evidence type="ECO:0000256" key="3">
    <source>
        <dbReference type="ARBA" id="ARBA00023082"/>
    </source>
</evidence>
<name>A0A1X0XJF6_MYCSI</name>
<evidence type="ECO:0000259" key="7">
    <source>
        <dbReference type="Pfam" id="PF04542"/>
    </source>
</evidence>
<keyword evidence="10" id="KW-1185">Reference proteome</keyword>
<accession>A0A1X0XJF6</accession>
<dbReference type="Gene3D" id="1.10.10.10">
    <property type="entry name" value="Winged helix-like DNA-binding domain superfamily/Winged helix DNA-binding domain"/>
    <property type="match status" value="1"/>
</dbReference>
<dbReference type="Gene3D" id="1.10.1740.10">
    <property type="match status" value="1"/>
</dbReference>
<dbReference type="InterPro" id="IPR013325">
    <property type="entry name" value="RNA_pol_sigma_r2"/>
</dbReference>
<dbReference type="InterPro" id="IPR014284">
    <property type="entry name" value="RNA_pol_sigma-70_dom"/>
</dbReference>
<keyword evidence="4" id="KW-0238">DNA-binding</keyword>
<dbReference type="InterPro" id="IPR039425">
    <property type="entry name" value="RNA_pol_sigma-70-like"/>
</dbReference>
<protein>
    <submittedName>
        <fullName evidence="9">RNA polymerase subunit sigma-24</fullName>
    </submittedName>
</protein>
<organism evidence="9 10">
    <name type="scientific">Mycobacterium simiae</name>
    <name type="common">Mycobacterium habana</name>
    <dbReference type="NCBI Taxonomy" id="1784"/>
    <lineage>
        <taxon>Bacteria</taxon>
        <taxon>Bacillati</taxon>
        <taxon>Actinomycetota</taxon>
        <taxon>Actinomycetes</taxon>
        <taxon>Mycobacteriales</taxon>
        <taxon>Mycobacteriaceae</taxon>
        <taxon>Mycobacterium</taxon>
        <taxon>Mycobacterium simiae complex</taxon>
    </lineage>
</organism>
<dbReference type="InterPro" id="IPR036388">
    <property type="entry name" value="WH-like_DNA-bd_sf"/>
</dbReference>
<proteinExistence type="inferred from homology"/>
<evidence type="ECO:0000256" key="6">
    <source>
        <dbReference type="SAM" id="MobiDB-lite"/>
    </source>
</evidence>
<dbReference type="InterPro" id="IPR013324">
    <property type="entry name" value="RNA_pol_sigma_r3/r4-like"/>
</dbReference>
<dbReference type="SUPFAM" id="SSF88946">
    <property type="entry name" value="Sigma2 domain of RNA polymerase sigma factors"/>
    <property type="match status" value="1"/>
</dbReference>
<sequence>MTARQATDDTELLDALRRREHWAFTRLVDQHTGPMLRIAQSYVPSREVAEDVVQETWIAVLKGIDRFEGRSALRTWLYSILVNLAKRRGVAESRESEKSERAHTVDPTRFEGPEDATPGHWKEHPSPFPLTPEGSVLGGELLQVVNEGLSELPQRQKLVVALRDVLGFDSDEVCQLLDISLANQRVLLHRGRAVVRQRLEDYLVGQP</sequence>
<comment type="caution">
    <text evidence="9">The sequence shown here is derived from an EMBL/GenBank/DDBJ whole genome shotgun (WGS) entry which is preliminary data.</text>
</comment>
<dbReference type="SUPFAM" id="SSF88659">
    <property type="entry name" value="Sigma3 and sigma4 domains of RNA polymerase sigma factors"/>
    <property type="match status" value="1"/>
</dbReference>
<evidence type="ECO:0000313" key="9">
    <source>
        <dbReference type="EMBL" id="ORJ52993.1"/>
    </source>
</evidence>
<keyword evidence="3" id="KW-0731">Sigma factor</keyword>